<reference evidence="4" key="2">
    <citation type="submission" date="2015-03" db="UniProtKB">
        <authorList>
            <consortium name="EnsemblPlants"/>
        </authorList>
    </citation>
    <scope>IDENTIFICATION</scope>
</reference>
<evidence type="ECO:0000313" key="5">
    <source>
        <dbReference type="Proteomes" id="UP000026960"/>
    </source>
</evidence>
<sequence>MGDHKAVFISLQELFPQVDPRILKAVAIEHHNDVDSAVVAILDEVMPSVTSTSPPTVSSVRQEIAPCCIATSSASDGTSETGDSSSAGHGKQVEVDENVHSTQCKSSMEITNDRQRNVVDEVESHSSYPWMNEQLHLPIRNVPEPVDISYVGHDGHLLSEYLDAILNGESGNSSTQPNVAYVHKQDSDNPIPADGCVTKDNSITLPLDYVDINDVNYSLKSSAGVSNSEDSFGTCGTYQFAHVLNIPIPDARKSSKGLGGEQDTNSIGKADLLPDLNLNHLATIASTHSVSIESLDDSISDAKSNKNDLLPSLELVSKMIQDVEVLEEKAEVAKHESSIAGTSILTKVGKLKEMLNHAKEANDMHACEVFGEKSILTTEARELQSRLQRLSDERKNYLVVIEEIRQTLEHRLVAAQQEIDAAEEKKIQKEASAQALLDEQEKEMNLAVEESRKLQKEAEENLKLKAFLVERGQIVDTLQGEMTVICEDVSQLKQIVDERLSFCKLQRSKMSSLSSSLQSSLHKSGSSADRAIEAVESTDKHTVAEGANAAVGDDPNGSKRIIRVWNGSGMADKNNGTGGDTNEDGWEFC</sequence>
<dbReference type="PROSITE" id="PS51140">
    <property type="entry name" value="CUE"/>
    <property type="match status" value="1"/>
</dbReference>
<evidence type="ECO:0000259" key="3">
    <source>
        <dbReference type="PROSITE" id="PS51140"/>
    </source>
</evidence>
<dbReference type="Pfam" id="PF02845">
    <property type="entry name" value="CUE"/>
    <property type="match status" value="1"/>
</dbReference>
<organism evidence="4">
    <name type="scientific">Oryza barthii</name>
    <dbReference type="NCBI Taxonomy" id="65489"/>
    <lineage>
        <taxon>Eukaryota</taxon>
        <taxon>Viridiplantae</taxon>
        <taxon>Streptophyta</taxon>
        <taxon>Embryophyta</taxon>
        <taxon>Tracheophyta</taxon>
        <taxon>Spermatophyta</taxon>
        <taxon>Magnoliopsida</taxon>
        <taxon>Liliopsida</taxon>
        <taxon>Poales</taxon>
        <taxon>Poaceae</taxon>
        <taxon>BOP clade</taxon>
        <taxon>Oryzoideae</taxon>
        <taxon>Oryzeae</taxon>
        <taxon>Oryzinae</taxon>
        <taxon>Oryza</taxon>
    </lineage>
</organism>
<reference evidence="4" key="1">
    <citation type="journal article" date="2009" name="Rice">
        <title>De Novo Next Generation Sequencing of Plant Genomes.</title>
        <authorList>
            <person name="Rounsley S."/>
            <person name="Marri P.R."/>
            <person name="Yu Y."/>
            <person name="He R."/>
            <person name="Sisneros N."/>
            <person name="Goicoechea J.L."/>
            <person name="Lee S.J."/>
            <person name="Angelova A."/>
            <person name="Kudrna D."/>
            <person name="Luo M."/>
            <person name="Affourtit J."/>
            <person name="Desany B."/>
            <person name="Knight J."/>
            <person name="Niazi F."/>
            <person name="Egholm M."/>
            <person name="Wing R.A."/>
        </authorList>
    </citation>
    <scope>NUCLEOTIDE SEQUENCE [LARGE SCALE GENOMIC DNA]</scope>
    <source>
        <strain evidence="4">cv. IRGC 105608</strain>
    </source>
</reference>
<dbReference type="InterPro" id="IPR009060">
    <property type="entry name" value="UBA-like_sf"/>
</dbReference>
<dbReference type="EnsemblPlants" id="OBART10G05480.1">
    <property type="protein sequence ID" value="OBART10G05480.1"/>
    <property type="gene ID" value="OBART10G05480"/>
</dbReference>
<protein>
    <recommendedName>
        <fullName evidence="3">CUE domain-containing protein</fullName>
    </recommendedName>
</protein>
<evidence type="ECO:0000256" key="1">
    <source>
        <dbReference type="SAM" id="Coils"/>
    </source>
</evidence>
<dbReference type="SUPFAM" id="SSF46934">
    <property type="entry name" value="UBA-like"/>
    <property type="match status" value="1"/>
</dbReference>
<proteinExistence type="predicted"/>
<dbReference type="GO" id="GO:0043130">
    <property type="term" value="F:ubiquitin binding"/>
    <property type="evidence" value="ECO:0007669"/>
    <property type="project" value="InterPro"/>
</dbReference>
<dbReference type="eggNOG" id="ENOG502QVXV">
    <property type="taxonomic scope" value="Eukaryota"/>
</dbReference>
<feature type="domain" description="CUE" evidence="3">
    <location>
        <begin position="3"/>
        <end position="46"/>
    </location>
</feature>
<dbReference type="PaxDb" id="65489-OBART10G05480.1"/>
<feature type="compositionally biased region" description="Polar residues" evidence="2">
    <location>
        <begin position="100"/>
        <end position="110"/>
    </location>
</feature>
<keyword evidence="1" id="KW-0175">Coiled coil</keyword>
<dbReference type="AlphaFoldDB" id="A0A0D3HC61"/>
<dbReference type="InterPro" id="IPR003892">
    <property type="entry name" value="CUE"/>
</dbReference>
<dbReference type="SMART" id="SM00546">
    <property type="entry name" value="CUE"/>
    <property type="match status" value="1"/>
</dbReference>
<dbReference type="HOGENOM" id="CLU_017675_1_0_1"/>
<feature type="compositionally biased region" description="Low complexity" evidence="2">
    <location>
        <begin position="71"/>
        <end position="88"/>
    </location>
</feature>
<accession>A0A0D3HC61</accession>
<keyword evidence="5" id="KW-1185">Reference proteome</keyword>
<dbReference type="CDD" id="cd14279">
    <property type="entry name" value="CUE"/>
    <property type="match status" value="1"/>
</dbReference>
<feature type="region of interest" description="Disordered" evidence="2">
    <location>
        <begin position="71"/>
        <end position="110"/>
    </location>
</feature>
<evidence type="ECO:0000256" key="2">
    <source>
        <dbReference type="SAM" id="MobiDB-lite"/>
    </source>
</evidence>
<dbReference type="PANTHER" id="PTHR48459">
    <property type="entry name" value="CUE DOMAIN-CONTAINING PROTEIN"/>
    <property type="match status" value="1"/>
</dbReference>
<name>A0A0D3HC61_9ORYZ</name>
<dbReference type="STRING" id="65489.A0A0D3HC61"/>
<dbReference type="PANTHER" id="PTHR48459:SF1">
    <property type="entry name" value="CUE DOMAIN-CONTAINING PROTEIN"/>
    <property type="match status" value="1"/>
</dbReference>
<feature type="region of interest" description="Disordered" evidence="2">
    <location>
        <begin position="570"/>
        <end position="589"/>
    </location>
</feature>
<evidence type="ECO:0000313" key="4">
    <source>
        <dbReference type="EnsemblPlants" id="OBART10G05480.1"/>
    </source>
</evidence>
<dbReference type="Gramene" id="OBART10G05480.1">
    <property type="protein sequence ID" value="OBART10G05480.1"/>
    <property type="gene ID" value="OBART10G05480"/>
</dbReference>
<dbReference type="Proteomes" id="UP000026960">
    <property type="component" value="Chromosome 10"/>
</dbReference>
<feature type="coiled-coil region" evidence="1">
    <location>
        <begin position="373"/>
        <end position="457"/>
    </location>
</feature>